<dbReference type="Pfam" id="PF10094">
    <property type="entry name" value="DUF2332"/>
    <property type="match status" value="1"/>
</dbReference>
<dbReference type="AlphaFoldDB" id="A0A930VJ71"/>
<reference evidence="1" key="1">
    <citation type="submission" date="2020-11" db="EMBL/GenBank/DDBJ databases">
        <title>Nocardioides cynanchi sp. nov., isolated from soil of rhizosphere of Cynanchum wilfordii.</title>
        <authorList>
            <person name="Lee J.-S."/>
            <person name="Suh M.K."/>
            <person name="Kim J.-S."/>
        </authorList>
    </citation>
    <scope>NUCLEOTIDE SEQUENCE</scope>
    <source>
        <strain evidence="1">KCTC 19276</strain>
    </source>
</reference>
<accession>A0A930VJ71</accession>
<comment type="caution">
    <text evidence="1">The sequence shown here is derived from an EMBL/GenBank/DDBJ whole genome shotgun (WGS) entry which is preliminary data.</text>
</comment>
<organism evidence="1 2">
    <name type="scientific">Nocardioides agariphilus</name>
    <dbReference type="NCBI Taxonomy" id="433664"/>
    <lineage>
        <taxon>Bacteria</taxon>
        <taxon>Bacillati</taxon>
        <taxon>Actinomycetota</taxon>
        <taxon>Actinomycetes</taxon>
        <taxon>Propionibacteriales</taxon>
        <taxon>Nocardioidaceae</taxon>
        <taxon>Nocardioides</taxon>
    </lineage>
</organism>
<protein>
    <submittedName>
        <fullName evidence="1">DUF2332 domain-containing protein</fullName>
    </submittedName>
</protein>
<dbReference type="EMBL" id="JADKPO010000008">
    <property type="protein sequence ID" value="MBF4767688.1"/>
    <property type="molecule type" value="Genomic_DNA"/>
</dbReference>
<dbReference type="Proteomes" id="UP000660668">
    <property type="component" value="Unassembled WGS sequence"/>
</dbReference>
<sequence>MFGNTATVYRDFAREADGSPCFSEWANGVAEDPEVLAWLQSLPERKRQANLVFAAARWQGVPAPGPYAGLREALLGDDGAIRATILERSTQTNEVGRLATLYPAFASLVHDKAGNSVALVEAGASAGLCLYPDRYAYRWSFPDRSLVAPERRRPLLGCRVTGEMPSGLMAPVSWRAGIDLNPLDVTVVDDMRWLETLVWPEQDERLERLRSAVEIARRDPPYLVRGDLLERLPALLDQAPPDTPVIVFHSAVIAYLEPADRERFAAMMAELVAAGRCHWVSNESPRVLPQLVPADVEVPFGRFVLAVDGRPVALTHGHGAELDWLSAAG</sequence>
<dbReference type="InterPro" id="IPR011200">
    <property type="entry name" value="UCP012608"/>
</dbReference>
<keyword evidence="2" id="KW-1185">Reference proteome</keyword>
<dbReference type="RefSeq" id="WP_194695887.1">
    <property type="nucleotide sequence ID" value="NZ_JADKPO010000008.1"/>
</dbReference>
<evidence type="ECO:0000313" key="2">
    <source>
        <dbReference type="Proteomes" id="UP000660668"/>
    </source>
</evidence>
<proteinExistence type="predicted"/>
<gene>
    <name evidence="1" type="ORF">ISU10_07905</name>
</gene>
<name>A0A930VJ71_9ACTN</name>
<evidence type="ECO:0000313" key="1">
    <source>
        <dbReference type="EMBL" id="MBF4767688.1"/>
    </source>
</evidence>